<gene>
    <name evidence="7 9" type="primary">rnpA</name>
    <name evidence="9" type="ORF">IMCC3317_29080</name>
</gene>
<evidence type="ECO:0000256" key="1">
    <source>
        <dbReference type="ARBA" id="ARBA00002663"/>
    </source>
</evidence>
<dbReference type="PANTHER" id="PTHR33992:SF1">
    <property type="entry name" value="RIBONUCLEASE P PROTEIN COMPONENT"/>
    <property type="match status" value="1"/>
</dbReference>
<dbReference type="PROSITE" id="PS00648">
    <property type="entry name" value="RIBONUCLEASE_P"/>
    <property type="match status" value="1"/>
</dbReference>
<dbReference type="EMBL" id="CP019288">
    <property type="protein sequence ID" value="QHI37529.1"/>
    <property type="molecule type" value="Genomic_DNA"/>
</dbReference>
<evidence type="ECO:0000256" key="5">
    <source>
        <dbReference type="ARBA" id="ARBA00022801"/>
    </source>
</evidence>
<organism evidence="9 10">
    <name type="scientific">Kordia antarctica</name>
    <dbReference type="NCBI Taxonomy" id="1218801"/>
    <lineage>
        <taxon>Bacteria</taxon>
        <taxon>Pseudomonadati</taxon>
        <taxon>Bacteroidota</taxon>
        <taxon>Flavobacteriia</taxon>
        <taxon>Flavobacteriales</taxon>
        <taxon>Flavobacteriaceae</taxon>
        <taxon>Kordia</taxon>
    </lineage>
</organism>
<name>A0A7L4ZM67_9FLAO</name>
<keyword evidence="2 7" id="KW-0819">tRNA processing</keyword>
<dbReference type="NCBIfam" id="TIGR00188">
    <property type="entry name" value="rnpA"/>
    <property type="match status" value="1"/>
</dbReference>
<dbReference type="GO" id="GO:0000049">
    <property type="term" value="F:tRNA binding"/>
    <property type="evidence" value="ECO:0007669"/>
    <property type="project" value="UniProtKB-UniRule"/>
</dbReference>
<comment type="catalytic activity">
    <reaction evidence="7">
        <text>Endonucleolytic cleavage of RNA, removing 5'-extranucleotides from tRNA precursor.</text>
        <dbReference type="EC" id="3.1.26.5"/>
    </reaction>
</comment>
<dbReference type="EC" id="3.1.26.5" evidence="7 8"/>
<comment type="similarity">
    <text evidence="7">Belongs to the RnpA family.</text>
</comment>
<dbReference type="GO" id="GO:0001682">
    <property type="term" value="P:tRNA 5'-leader removal"/>
    <property type="evidence" value="ECO:0007669"/>
    <property type="project" value="UniProtKB-UniRule"/>
</dbReference>
<keyword evidence="4 7" id="KW-0255">Endonuclease</keyword>
<keyword evidence="3 7" id="KW-0540">Nuclease</keyword>
<protein>
    <recommendedName>
        <fullName evidence="7 8">Ribonuclease P protein component</fullName>
        <shortName evidence="7">RNase P protein</shortName>
        <shortName evidence="7">RNaseP protein</shortName>
        <ecNumber evidence="7 8">3.1.26.5</ecNumber>
    </recommendedName>
    <alternativeName>
        <fullName evidence="7">Protein C5</fullName>
    </alternativeName>
</protein>
<evidence type="ECO:0000256" key="2">
    <source>
        <dbReference type="ARBA" id="ARBA00022694"/>
    </source>
</evidence>
<accession>A0A7L4ZM67</accession>
<dbReference type="AlphaFoldDB" id="A0A7L4ZM67"/>
<sequence>MLNTILFSIFTEIQHIFMKLGFPKEEKLKSKKCIEQLFSEGNSVSKFPLRLVFTATNLPTDVPIQAGFSVTKRNFKKAVTRNRIKRLMREAYRLNKNDVFNKISTTYAFMFLYIGKQEPTFEEIEKSMIRLLQKFVEKTEATITPEK</sequence>
<keyword evidence="5 7" id="KW-0378">Hydrolase</keyword>
<dbReference type="Proteomes" id="UP000464657">
    <property type="component" value="Chromosome"/>
</dbReference>
<keyword evidence="10" id="KW-1185">Reference proteome</keyword>
<dbReference type="Pfam" id="PF00825">
    <property type="entry name" value="Ribonuclease_P"/>
    <property type="match status" value="1"/>
</dbReference>
<keyword evidence="6 7" id="KW-0694">RNA-binding</keyword>
<dbReference type="HAMAP" id="MF_00227">
    <property type="entry name" value="RNase_P"/>
    <property type="match status" value="1"/>
</dbReference>
<dbReference type="InterPro" id="IPR020539">
    <property type="entry name" value="RNase_P_CS"/>
</dbReference>
<reference evidence="9 10" key="1">
    <citation type="journal article" date="2013" name="Int. J. Syst. Evol. Microbiol.">
        <title>Kordia antarctica sp. nov., isolated from Antarctic seawater.</title>
        <authorList>
            <person name="Baek K."/>
            <person name="Choi A."/>
            <person name="Kang I."/>
            <person name="Lee K."/>
            <person name="Cho J.C."/>
        </authorList>
    </citation>
    <scope>NUCLEOTIDE SEQUENCE [LARGE SCALE GENOMIC DNA]</scope>
    <source>
        <strain evidence="9 10">IMCC3317</strain>
    </source>
</reference>
<dbReference type="GO" id="GO:0030677">
    <property type="term" value="C:ribonuclease P complex"/>
    <property type="evidence" value="ECO:0007669"/>
    <property type="project" value="TreeGrafter"/>
</dbReference>
<dbReference type="GO" id="GO:0004526">
    <property type="term" value="F:ribonuclease P activity"/>
    <property type="evidence" value="ECO:0007669"/>
    <property type="project" value="UniProtKB-UniRule"/>
</dbReference>
<dbReference type="InterPro" id="IPR000100">
    <property type="entry name" value="RNase_P"/>
</dbReference>
<comment type="subunit">
    <text evidence="7">Consists of a catalytic RNA component (M1 or rnpB) and a protein subunit.</text>
</comment>
<evidence type="ECO:0000256" key="4">
    <source>
        <dbReference type="ARBA" id="ARBA00022759"/>
    </source>
</evidence>
<dbReference type="KEGG" id="kan:IMCC3317_29080"/>
<dbReference type="SUPFAM" id="SSF54211">
    <property type="entry name" value="Ribosomal protein S5 domain 2-like"/>
    <property type="match status" value="1"/>
</dbReference>
<evidence type="ECO:0000256" key="3">
    <source>
        <dbReference type="ARBA" id="ARBA00022722"/>
    </source>
</evidence>
<dbReference type="GO" id="GO:0042781">
    <property type="term" value="F:3'-tRNA processing endoribonuclease activity"/>
    <property type="evidence" value="ECO:0007669"/>
    <property type="project" value="TreeGrafter"/>
</dbReference>
<comment type="function">
    <text evidence="1 7">RNaseP catalyzes the removal of the 5'-leader sequence from pre-tRNA to produce the mature 5'-terminus. It can also cleave other RNA substrates such as 4.5S RNA. The protein component plays an auxiliary but essential role in vivo by binding to the 5'-leader sequence and broadening the substrate specificity of the ribozyme.</text>
</comment>
<evidence type="ECO:0000256" key="7">
    <source>
        <dbReference type="HAMAP-Rule" id="MF_00227"/>
    </source>
</evidence>
<proteinExistence type="inferred from homology"/>
<dbReference type="Gene3D" id="3.30.230.10">
    <property type="match status" value="1"/>
</dbReference>
<dbReference type="InterPro" id="IPR014721">
    <property type="entry name" value="Ribsml_uS5_D2-typ_fold_subgr"/>
</dbReference>
<evidence type="ECO:0000256" key="6">
    <source>
        <dbReference type="ARBA" id="ARBA00022884"/>
    </source>
</evidence>
<dbReference type="PANTHER" id="PTHR33992">
    <property type="entry name" value="RIBONUCLEASE P PROTEIN COMPONENT"/>
    <property type="match status" value="1"/>
</dbReference>
<evidence type="ECO:0000313" key="9">
    <source>
        <dbReference type="EMBL" id="QHI37529.1"/>
    </source>
</evidence>
<evidence type="ECO:0000313" key="10">
    <source>
        <dbReference type="Proteomes" id="UP000464657"/>
    </source>
</evidence>
<evidence type="ECO:0000256" key="8">
    <source>
        <dbReference type="NCBIfam" id="TIGR00188"/>
    </source>
</evidence>
<dbReference type="InterPro" id="IPR020568">
    <property type="entry name" value="Ribosomal_Su5_D2-typ_SF"/>
</dbReference>